<dbReference type="PANTHER" id="PTHR44591">
    <property type="entry name" value="STRESS RESPONSE REGULATOR PROTEIN 1"/>
    <property type="match status" value="1"/>
</dbReference>
<feature type="domain" description="Response regulatory" evidence="3">
    <location>
        <begin position="3"/>
        <end position="118"/>
    </location>
</feature>
<organism evidence="4 5">
    <name type="scientific">Candidatus Curtissbacteria bacterium RIFCSPLOWO2_01_FULL_42_50</name>
    <dbReference type="NCBI Taxonomy" id="1797730"/>
    <lineage>
        <taxon>Bacteria</taxon>
        <taxon>Candidatus Curtissiibacteriota</taxon>
    </lineage>
</organism>
<evidence type="ECO:0000313" key="5">
    <source>
        <dbReference type="Proteomes" id="UP000177039"/>
    </source>
</evidence>
<reference evidence="4 5" key="1">
    <citation type="journal article" date="2016" name="Nat. Commun.">
        <title>Thousands of microbial genomes shed light on interconnected biogeochemical processes in an aquifer system.</title>
        <authorList>
            <person name="Anantharaman K."/>
            <person name="Brown C.T."/>
            <person name="Hug L.A."/>
            <person name="Sharon I."/>
            <person name="Castelle C.J."/>
            <person name="Probst A.J."/>
            <person name="Thomas B.C."/>
            <person name="Singh A."/>
            <person name="Wilkins M.J."/>
            <person name="Karaoz U."/>
            <person name="Brodie E.L."/>
            <person name="Williams K.H."/>
            <person name="Hubbard S.S."/>
            <person name="Banfield J.F."/>
        </authorList>
    </citation>
    <scope>NUCLEOTIDE SEQUENCE [LARGE SCALE GENOMIC DNA]</scope>
</reference>
<dbReference type="PROSITE" id="PS50110">
    <property type="entry name" value="RESPONSE_REGULATORY"/>
    <property type="match status" value="1"/>
</dbReference>
<evidence type="ECO:0000313" key="4">
    <source>
        <dbReference type="EMBL" id="OGD99434.1"/>
    </source>
</evidence>
<evidence type="ECO:0000256" key="2">
    <source>
        <dbReference type="PROSITE-ProRule" id="PRU00169"/>
    </source>
</evidence>
<dbReference type="InterPro" id="IPR011006">
    <property type="entry name" value="CheY-like_superfamily"/>
</dbReference>
<dbReference type="InterPro" id="IPR001789">
    <property type="entry name" value="Sig_transdc_resp-reg_receiver"/>
</dbReference>
<dbReference type="SUPFAM" id="SSF52172">
    <property type="entry name" value="CheY-like"/>
    <property type="match status" value="1"/>
</dbReference>
<feature type="modified residue" description="4-aspartylphosphate" evidence="2">
    <location>
        <position position="51"/>
    </location>
</feature>
<dbReference type="AlphaFoldDB" id="A0A1F5H5V8"/>
<dbReference type="PANTHER" id="PTHR44591:SF3">
    <property type="entry name" value="RESPONSE REGULATORY DOMAIN-CONTAINING PROTEIN"/>
    <property type="match status" value="1"/>
</dbReference>
<dbReference type="GO" id="GO:0000160">
    <property type="term" value="P:phosphorelay signal transduction system"/>
    <property type="evidence" value="ECO:0007669"/>
    <property type="project" value="InterPro"/>
</dbReference>
<name>A0A1F5H5V8_9BACT</name>
<dbReference type="InterPro" id="IPR050595">
    <property type="entry name" value="Bact_response_regulator"/>
</dbReference>
<dbReference type="SMART" id="SM00448">
    <property type="entry name" value="REC"/>
    <property type="match status" value="1"/>
</dbReference>
<protein>
    <recommendedName>
        <fullName evidence="3">Response regulatory domain-containing protein</fullName>
    </recommendedName>
</protein>
<comment type="caution">
    <text evidence="4">The sequence shown here is derived from an EMBL/GenBank/DDBJ whole genome shotgun (WGS) entry which is preliminary data.</text>
</comment>
<sequence length="134" mass="14748">MAEIVIVEDDFDLANTYKTRLGAENYVVKIVDDREAVSFISQEKPDLVILDILMPNVSGLSILRELRDNPQFETLPVLILTNDEKTADVEQAVKIGVDGYILKAETGLDDLVKMVRELLLVKESASGVGIEGGD</sequence>
<gene>
    <name evidence="4" type="ORF">A3B54_00880</name>
</gene>
<evidence type="ECO:0000259" key="3">
    <source>
        <dbReference type="PROSITE" id="PS50110"/>
    </source>
</evidence>
<dbReference type="Gene3D" id="3.40.50.2300">
    <property type="match status" value="1"/>
</dbReference>
<dbReference type="Pfam" id="PF00072">
    <property type="entry name" value="Response_reg"/>
    <property type="match status" value="1"/>
</dbReference>
<dbReference type="Proteomes" id="UP000177039">
    <property type="component" value="Unassembled WGS sequence"/>
</dbReference>
<keyword evidence="1 2" id="KW-0597">Phosphoprotein</keyword>
<accession>A0A1F5H5V8</accession>
<proteinExistence type="predicted"/>
<dbReference type="EMBL" id="MFBT01000016">
    <property type="protein sequence ID" value="OGD99434.1"/>
    <property type="molecule type" value="Genomic_DNA"/>
</dbReference>
<evidence type="ECO:0000256" key="1">
    <source>
        <dbReference type="ARBA" id="ARBA00022553"/>
    </source>
</evidence>